<comment type="caution">
    <text evidence="4">The sequence shown here is derived from an EMBL/GenBank/DDBJ whole genome shotgun (WGS) entry which is preliminary data.</text>
</comment>
<feature type="domain" description="DDE Tnp4" evidence="3">
    <location>
        <begin position="112"/>
        <end position="222"/>
    </location>
</feature>
<protein>
    <submittedName>
        <fullName evidence="4">THAP-type domain-containing protein</fullName>
    </submittedName>
</protein>
<sequence>KNIKNIFFLLLYYWRKKVDSASFSQENEIVHLLKLNITLTTRKSDEVEKVKKSPFGYHSPESNNKLFEFCCEISKSMFDRIVDICSNTSESTVGNIILTLICALYKILISLDCTNILCNIPKFISDQKLTYRLIGVAPNGVITYASKLYPGSTSDKKNCRPLWSINYITTRLPNFRLHVSRNFLKHLPFSYQLISLQFNPSKVLKTISIARARIHVERVIKNLIINPIITNFVKIEICDYSEDPLAESNET</sequence>
<feature type="non-terminal residue" evidence="4">
    <location>
        <position position="251"/>
    </location>
</feature>
<organism evidence="4 5">
    <name type="scientific">Aphis craccivora</name>
    <name type="common">Cowpea aphid</name>
    <dbReference type="NCBI Taxonomy" id="307492"/>
    <lineage>
        <taxon>Eukaryota</taxon>
        <taxon>Metazoa</taxon>
        <taxon>Ecdysozoa</taxon>
        <taxon>Arthropoda</taxon>
        <taxon>Hexapoda</taxon>
        <taxon>Insecta</taxon>
        <taxon>Pterygota</taxon>
        <taxon>Neoptera</taxon>
        <taxon>Paraneoptera</taxon>
        <taxon>Hemiptera</taxon>
        <taxon>Sternorrhyncha</taxon>
        <taxon>Aphidomorpha</taxon>
        <taxon>Aphidoidea</taxon>
        <taxon>Aphididae</taxon>
        <taxon>Aphidini</taxon>
        <taxon>Aphis</taxon>
        <taxon>Aphis</taxon>
    </lineage>
</organism>
<dbReference type="GO" id="GO:0046872">
    <property type="term" value="F:metal ion binding"/>
    <property type="evidence" value="ECO:0007669"/>
    <property type="project" value="UniProtKB-KW"/>
</dbReference>
<accession>A0A6G0YLG3</accession>
<dbReference type="Proteomes" id="UP000478052">
    <property type="component" value="Unassembled WGS sequence"/>
</dbReference>
<evidence type="ECO:0000256" key="1">
    <source>
        <dbReference type="ARBA" id="ARBA00001968"/>
    </source>
</evidence>
<dbReference type="PANTHER" id="PTHR23080:SF133">
    <property type="entry name" value="SI:CH211-262I1.5-RELATED"/>
    <property type="match status" value="1"/>
</dbReference>
<evidence type="ECO:0000313" key="5">
    <source>
        <dbReference type="Proteomes" id="UP000478052"/>
    </source>
</evidence>
<dbReference type="InterPro" id="IPR027806">
    <property type="entry name" value="HARBI1_dom"/>
</dbReference>
<evidence type="ECO:0000256" key="2">
    <source>
        <dbReference type="ARBA" id="ARBA00022723"/>
    </source>
</evidence>
<keyword evidence="5" id="KW-1185">Reference proteome</keyword>
<dbReference type="Pfam" id="PF13359">
    <property type="entry name" value="DDE_Tnp_4"/>
    <property type="match status" value="1"/>
</dbReference>
<proteinExistence type="predicted"/>
<gene>
    <name evidence="4" type="ORF">FWK35_00008441</name>
</gene>
<dbReference type="AlphaFoldDB" id="A0A6G0YLG3"/>
<dbReference type="EMBL" id="VUJU01003423">
    <property type="protein sequence ID" value="KAF0757949.1"/>
    <property type="molecule type" value="Genomic_DNA"/>
</dbReference>
<dbReference type="PANTHER" id="PTHR23080">
    <property type="entry name" value="THAP DOMAIN PROTEIN"/>
    <property type="match status" value="1"/>
</dbReference>
<feature type="non-terminal residue" evidence="4">
    <location>
        <position position="1"/>
    </location>
</feature>
<evidence type="ECO:0000259" key="3">
    <source>
        <dbReference type="Pfam" id="PF13359"/>
    </source>
</evidence>
<evidence type="ECO:0000313" key="4">
    <source>
        <dbReference type="EMBL" id="KAF0757949.1"/>
    </source>
</evidence>
<comment type="cofactor">
    <cofactor evidence="1">
        <name>a divalent metal cation</name>
        <dbReference type="ChEBI" id="CHEBI:60240"/>
    </cofactor>
</comment>
<name>A0A6G0YLG3_APHCR</name>
<reference evidence="4 5" key="1">
    <citation type="submission" date="2019-08" db="EMBL/GenBank/DDBJ databases">
        <title>Whole genome of Aphis craccivora.</title>
        <authorList>
            <person name="Voronova N.V."/>
            <person name="Shulinski R.S."/>
            <person name="Bandarenka Y.V."/>
            <person name="Zhorov D.G."/>
            <person name="Warner D."/>
        </authorList>
    </citation>
    <scope>NUCLEOTIDE SEQUENCE [LARGE SCALE GENOMIC DNA]</scope>
    <source>
        <strain evidence="4">180601</strain>
        <tissue evidence="4">Whole Body</tissue>
    </source>
</reference>
<keyword evidence="2" id="KW-0479">Metal-binding</keyword>